<evidence type="ECO:0000256" key="3">
    <source>
        <dbReference type="PIRSR" id="PIRSR606689-1"/>
    </source>
</evidence>
<evidence type="ECO:0000256" key="5">
    <source>
        <dbReference type="SAM" id="MobiDB-lite"/>
    </source>
</evidence>
<feature type="binding site" evidence="3">
    <location>
        <begin position="24"/>
        <end position="31"/>
    </location>
    <ligand>
        <name>GTP</name>
        <dbReference type="ChEBI" id="CHEBI:37565"/>
    </ligand>
</feature>
<keyword evidence="4" id="KW-0460">Magnesium</keyword>
<feature type="binding site" evidence="4">
    <location>
        <position position="31"/>
    </location>
    <ligand>
        <name>Mg(2+)</name>
        <dbReference type="ChEBI" id="CHEBI:18420"/>
    </ligand>
</feature>
<dbReference type="InterPro" id="IPR024156">
    <property type="entry name" value="Small_GTPase_ARF"/>
</dbReference>
<protein>
    <submittedName>
        <fullName evidence="6">Uncharacterized protein</fullName>
    </submittedName>
</protein>
<dbReference type="AlphaFoldDB" id="A0A2G5U3I2"/>
<feature type="compositionally biased region" description="Low complexity" evidence="5">
    <location>
        <begin position="136"/>
        <end position="150"/>
    </location>
</feature>
<dbReference type="PANTHER" id="PTHR11711">
    <property type="entry name" value="ADP RIBOSYLATION FACTOR-RELATED"/>
    <property type="match status" value="1"/>
</dbReference>
<dbReference type="PRINTS" id="PR00328">
    <property type="entry name" value="SAR1GTPBP"/>
</dbReference>
<feature type="region of interest" description="Disordered" evidence="5">
    <location>
        <begin position="125"/>
        <end position="150"/>
    </location>
</feature>
<evidence type="ECO:0000256" key="2">
    <source>
        <dbReference type="ARBA" id="ARBA00023134"/>
    </source>
</evidence>
<proteinExistence type="predicted"/>
<feature type="binding site" evidence="4">
    <location>
        <position position="48"/>
    </location>
    <ligand>
        <name>Mg(2+)</name>
        <dbReference type="ChEBI" id="CHEBI:18420"/>
    </ligand>
</feature>
<dbReference type="Gene3D" id="3.40.50.300">
    <property type="entry name" value="P-loop containing nucleotide triphosphate hydrolases"/>
    <property type="match status" value="1"/>
</dbReference>
<keyword evidence="1 3" id="KW-0547">Nucleotide-binding</keyword>
<dbReference type="EMBL" id="PDUG01000004">
    <property type="protein sequence ID" value="PIC34104.1"/>
    <property type="molecule type" value="Genomic_DNA"/>
</dbReference>
<evidence type="ECO:0000313" key="7">
    <source>
        <dbReference type="Proteomes" id="UP000230233"/>
    </source>
</evidence>
<dbReference type="SMART" id="SM00177">
    <property type="entry name" value="ARF"/>
    <property type="match status" value="1"/>
</dbReference>
<comment type="caution">
    <text evidence="6">The sequence shown here is derived from an EMBL/GenBank/DDBJ whole genome shotgun (WGS) entry which is preliminary data.</text>
</comment>
<dbReference type="GO" id="GO:0003924">
    <property type="term" value="F:GTPase activity"/>
    <property type="evidence" value="ECO:0007669"/>
    <property type="project" value="InterPro"/>
</dbReference>
<dbReference type="GO" id="GO:0005525">
    <property type="term" value="F:GTP binding"/>
    <property type="evidence" value="ECO:0007669"/>
    <property type="project" value="UniProtKB-KW"/>
</dbReference>
<dbReference type="SUPFAM" id="SSF52540">
    <property type="entry name" value="P-loop containing nucleoside triphosphate hydrolases"/>
    <property type="match status" value="1"/>
</dbReference>
<evidence type="ECO:0000256" key="4">
    <source>
        <dbReference type="PIRSR" id="PIRSR606689-2"/>
    </source>
</evidence>
<dbReference type="InterPro" id="IPR006689">
    <property type="entry name" value="Small_GTPase_ARF/SAR"/>
</dbReference>
<keyword evidence="4" id="KW-0479">Metal-binding</keyword>
<organism evidence="6 7">
    <name type="scientific">Caenorhabditis nigoni</name>
    <dbReference type="NCBI Taxonomy" id="1611254"/>
    <lineage>
        <taxon>Eukaryota</taxon>
        <taxon>Metazoa</taxon>
        <taxon>Ecdysozoa</taxon>
        <taxon>Nematoda</taxon>
        <taxon>Chromadorea</taxon>
        <taxon>Rhabditida</taxon>
        <taxon>Rhabditina</taxon>
        <taxon>Rhabditomorpha</taxon>
        <taxon>Rhabditoidea</taxon>
        <taxon>Rhabditidae</taxon>
        <taxon>Peloderinae</taxon>
        <taxon>Caenorhabditis</taxon>
    </lineage>
</organism>
<keyword evidence="2 3" id="KW-0342">GTP-binding</keyword>
<feature type="binding site" evidence="3">
    <location>
        <position position="70"/>
    </location>
    <ligand>
        <name>GTP</name>
        <dbReference type="ChEBI" id="CHEBI:37565"/>
    </ligand>
</feature>
<dbReference type="STRING" id="1611254.A0A2G5U3I2"/>
<keyword evidence="7" id="KW-1185">Reference proteome</keyword>
<dbReference type="InterPro" id="IPR027417">
    <property type="entry name" value="P-loop_NTPase"/>
</dbReference>
<dbReference type="Proteomes" id="UP000230233">
    <property type="component" value="Chromosome IV"/>
</dbReference>
<reference evidence="7" key="1">
    <citation type="submission" date="2017-10" db="EMBL/GenBank/DDBJ databases">
        <title>Rapid genome shrinkage in a self-fertile nematode reveals novel sperm competition proteins.</title>
        <authorList>
            <person name="Yin D."/>
            <person name="Schwarz E.M."/>
            <person name="Thomas C.G."/>
            <person name="Felde R.L."/>
            <person name="Korf I.F."/>
            <person name="Cutter A.D."/>
            <person name="Schartner C.M."/>
            <person name="Ralston E.J."/>
            <person name="Meyer B.J."/>
            <person name="Haag E.S."/>
        </authorList>
    </citation>
    <scope>NUCLEOTIDE SEQUENCE [LARGE SCALE GENOMIC DNA]</scope>
    <source>
        <strain evidence="7">JU1422</strain>
    </source>
</reference>
<accession>A0A2G5U3I2</accession>
<evidence type="ECO:0000313" key="6">
    <source>
        <dbReference type="EMBL" id="PIC34104.1"/>
    </source>
</evidence>
<dbReference type="OrthoDB" id="2011769at2759"/>
<sequence length="150" mass="17383">MGLLFSKFSSYLFPNIECRTVMLGLDGAGKTTILYKLKLNETVNTIPTIGFHVETVTFQKLTLTVWDVGGGEKIRPLWKYYFPNATLWKREDVKPWRETEDGDKSFRPRKRKISTEICLRHKAKPEEEENFFHQNSSTCSSRSSQSSLQL</sequence>
<dbReference type="GO" id="GO:0046872">
    <property type="term" value="F:metal ion binding"/>
    <property type="evidence" value="ECO:0007669"/>
    <property type="project" value="UniProtKB-KW"/>
</dbReference>
<gene>
    <name evidence="6" type="primary">Cnig_chr_IV.g13854</name>
    <name evidence="6" type="ORF">B9Z55_013854</name>
</gene>
<name>A0A2G5U3I2_9PELO</name>
<dbReference type="Pfam" id="PF00025">
    <property type="entry name" value="Arf"/>
    <property type="match status" value="1"/>
</dbReference>
<evidence type="ECO:0000256" key="1">
    <source>
        <dbReference type="ARBA" id="ARBA00022741"/>
    </source>
</evidence>